<dbReference type="Proteomes" id="UP000260983">
    <property type="component" value="Unassembled WGS sequence"/>
</dbReference>
<protein>
    <submittedName>
        <fullName evidence="5">Uncharacterized protein</fullName>
    </submittedName>
</protein>
<dbReference type="Gene3D" id="1.25.40.10">
    <property type="entry name" value="Tetratricopeptide repeat domain"/>
    <property type="match status" value="1"/>
</dbReference>
<dbReference type="RefSeq" id="WP_117725254.1">
    <property type="nucleotide sequence ID" value="NZ_QSUL01000015.1"/>
</dbReference>
<organism evidence="5 6">
    <name type="scientific">Bacteroides oleiciplenus</name>
    <dbReference type="NCBI Taxonomy" id="626931"/>
    <lineage>
        <taxon>Bacteria</taxon>
        <taxon>Pseudomonadati</taxon>
        <taxon>Bacteroidota</taxon>
        <taxon>Bacteroidia</taxon>
        <taxon>Bacteroidales</taxon>
        <taxon>Bacteroidaceae</taxon>
        <taxon>Bacteroides</taxon>
    </lineage>
</organism>
<dbReference type="AlphaFoldDB" id="A0A3E5B3D9"/>
<dbReference type="SUPFAM" id="SSF48452">
    <property type="entry name" value="TPR-like"/>
    <property type="match status" value="1"/>
</dbReference>
<keyword evidence="4" id="KW-1133">Transmembrane helix</keyword>
<dbReference type="SMART" id="SM00028">
    <property type="entry name" value="TPR"/>
    <property type="match status" value="1"/>
</dbReference>
<evidence type="ECO:0000313" key="6">
    <source>
        <dbReference type="Proteomes" id="UP000260983"/>
    </source>
</evidence>
<proteinExistence type="predicted"/>
<comment type="caution">
    <text evidence="5">The sequence shown here is derived from an EMBL/GenBank/DDBJ whole genome shotgun (WGS) entry which is preliminary data.</text>
</comment>
<dbReference type="InterPro" id="IPR011990">
    <property type="entry name" value="TPR-like_helical_dom_sf"/>
</dbReference>
<dbReference type="InterPro" id="IPR013105">
    <property type="entry name" value="TPR_2"/>
</dbReference>
<feature type="repeat" description="TPR" evidence="3">
    <location>
        <begin position="102"/>
        <end position="135"/>
    </location>
</feature>
<dbReference type="PROSITE" id="PS50005">
    <property type="entry name" value="TPR"/>
    <property type="match status" value="1"/>
</dbReference>
<evidence type="ECO:0000313" key="5">
    <source>
        <dbReference type="EMBL" id="RGN32013.1"/>
    </source>
</evidence>
<evidence type="ECO:0000256" key="4">
    <source>
        <dbReference type="SAM" id="Phobius"/>
    </source>
</evidence>
<evidence type="ECO:0000256" key="1">
    <source>
        <dbReference type="ARBA" id="ARBA00022737"/>
    </source>
</evidence>
<keyword evidence="4" id="KW-0812">Transmembrane</keyword>
<name>A0A3E5B3D9_9BACE</name>
<reference evidence="5 6" key="1">
    <citation type="submission" date="2018-08" db="EMBL/GenBank/DDBJ databases">
        <title>A genome reference for cultivated species of the human gut microbiota.</title>
        <authorList>
            <person name="Zou Y."/>
            <person name="Xue W."/>
            <person name="Luo G."/>
        </authorList>
    </citation>
    <scope>NUCLEOTIDE SEQUENCE [LARGE SCALE GENOMIC DNA]</scope>
    <source>
        <strain evidence="5 6">OM05-15BH</strain>
    </source>
</reference>
<dbReference type="EMBL" id="QSUL01000015">
    <property type="protein sequence ID" value="RGN32013.1"/>
    <property type="molecule type" value="Genomic_DNA"/>
</dbReference>
<sequence length="444" mass="52417">MKHVLYLFCFFFSLSFHIYGGNTYPQLLLLADSLTRSKPDSAVSLLISMKEDLLVQSEETQMYYNLLCVRVDDKRCILQVSDSLILSILHYYINRDDKQHLSEAYFYAGRMYRNLGDFPQAQNCYDNALEALEGDSCYRLRNLIYGQMGGLCSEQGFWNEAKEIYLRAYKWNSIATDFYYDIGNMDSMFYYYKELLGFSTLYLNADAYSHLVKFASKEGKAQNVGYVDKQPISYNNYALREKENSRLKKENRQKQFYLICLVTGIAIVLLCFSAYFRYGRRKYVRLRLQLLQLKQAKEEQCPKNDRLIEAKKTGHYAEKQAELCLQLEKQVQRTLLNSDICKYFREICRNNADTQVSYEDWNLLEETVDSIYKGFTERLFQIHRVSELELRICLLIKIGISPKDMARLTNHSRESITSVRRRLYEKFFGRKGTPQQWDEFIDSL</sequence>
<dbReference type="InterPro" id="IPR019734">
    <property type="entry name" value="TPR_rpt"/>
</dbReference>
<keyword evidence="1" id="KW-0677">Repeat</keyword>
<accession>A0A3E5B3D9</accession>
<keyword evidence="2 3" id="KW-0802">TPR repeat</keyword>
<evidence type="ECO:0000256" key="2">
    <source>
        <dbReference type="ARBA" id="ARBA00022803"/>
    </source>
</evidence>
<gene>
    <name evidence="5" type="ORF">DXB65_19430</name>
</gene>
<keyword evidence="4" id="KW-0472">Membrane</keyword>
<feature type="transmembrane region" description="Helical" evidence="4">
    <location>
        <begin position="256"/>
        <end position="278"/>
    </location>
</feature>
<dbReference type="Pfam" id="PF07719">
    <property type="entry name" value="TPR_2"/>
    <property type="match status" value="1"/>
</dbReference>
<evidence type="ECO:0000256" key="3">
    <source>
        <dbReference type="PROSITE-ProRule" id="PRU00339"/>
    </source>
</evidence>